<dbReference type="InterPro" id="IPR029062">
    <property type="entry name" value="Class_I_gatase-like"/>
</dbReference>
<dbReference type="EMBL" id="LGSR01000006">
    <property type="protein sequence ID" value="KOS22459.1"/>
    <property type="molecule type" value="Genomic_DNA"/>
</dbReference>
<comment type="caution">
    <text evidence="2">The sequence shown here is derived from an EMBL/GenBank/DDBJ whole genome shotgun (WGS) entry which is preliminary data.</text>
</comment>
<dbReference type="PANTHER" id="PTHR43130">
    <property type="entry name" value="ARAC-FAMILY TRANSCRIPTIONAL REGULATOR"/>
    <property type="match status" value="1"/>
</dbReference>
<organism evidence="2 3">
    <name type="scientific">Escovopsis weberi</name>
    <dbReference type="NCBI Taxonomy" id="150374"/>
    <lineage>
        <taxon>Eukaryota</taxon>
        <taxon>Fungi</taxon>
        <taxon>Dikarya</taxon>
        <taxon>Ascomycota</taxon>
        <taxon>Pezizomycotina</taxon>
        <taxon>Sordariomycetes</taxon>
        <taxon>Hypocreomycetidae</taxon>
        <taxon>Hypocreales</taxon>
        <taxon>Hypocreaceae</taxon>
        <taxon>Escovopsis</taxon>
    </lineage>
</organism>
<dbReference type="InterPro" id="IPR052158">
    <property type="entry name" value="INH-QAR"/>
</dbReference>
<feature type="domain" description="DJ-1/PfpI" evidence="1">
    <location>
        <begin position="16"/>
        <end position="190"/>
    </location>
</feature>
<dbReference type="Gene3D" id="3.40.50.880">
    <property type="match status" value="1"/>
</dbReference>
<protein>
    <submittedName>
        <fullName evidence="2">Isonitrile hydratase</fullName>
    </submittedName>
</protein>
<keyword evidence="3" id="KW-1185">Reference proteome</keyword>
<gene>
    <name evidence="2" type="ORF">ESCO_002312</name>
</gene>
<reference evidence="2 3" key="1">
    <citation type="submission" date="2015-07" db="EMBL/GenBank/DDBJ databases">
        <title>The genome of the fungus Escovopsis weberi, a specialized disease agent of ant agriculture.</title>
        <authorList>
            <person name="de Man T.J."/>
            <person name="Stajich J.E."/>
            <person name="Kubicek C.P."/>
            <person name="Chenthamara K."/>
            <person name="Atanasova L."/>
            <person name="Druzhinina I.S."/>
            <person name="Birnbaum S."/>
            <person name="Barribeau S.M."/>
            <person name="Teiling C."/>
            <person name="Suen G."/>
            <person name="Currie C."/>
            <person name="Gerardo N.M."/>
        </authorList>
    </citation>
    <scope>NUCLEOTIDE SEQUENCE [LARGE SCALE GENOMIC DNA]</scope>
</reference>
<dbReference type="PANTHER" id="PTHR43130:SF15">
    <property type="entry name" value="THIJ_PFPI FAMILY PROTEIN (AFU_ORTHOLOGUE AFUA_5G14240)"/>
    <property type="match status" value="1"/>
</dbReference>
<evidence type="ECO:0000313" key="2">
    <source>
        <dbReference type="EMBL" id="KOS22459.1"/>
    </source>
</evidence>
<dbReference type="STRING" id="150374.A0A0M9VWU3"/>
<name>A0A0M9VWU3_ESCWE</name>
<evidence type="ECO:0000313" key="3">
    <source>
        <dbReference type="Proteomes" id="UP000053831"/>
    </source>
</evidence>
<dbReference type="OrthoDB" id="543156at2759"/>
<dbReference type="AlphaFoldDB" id="A0A0M9VWU3"/>
<sequence>MASMAAGGPPPTKYGVALFPGFQALDLFGPLDILNILSASVPLQLSIMSTTLDPVSTLAPSPSHRHPMVGQSIVPTHTFATAPRDIQVLIVPGGRGTRDIAGTHPVVDYIRETYPRLRYILTVCTGSVLLARAGLLDGKRATSNKSRFDTVVASAPQVDWIRRARWVTDGNFWTSSGISAGLDMTYAFVAQQYGPDIAKDIAWRSEYVWNSDPGNDPFAAPLRD</sequence>
<dbReference type="SUPFAM" id="SSF52317">
    <property type="entry name" value="Class I glutamine amidotransferase-like"/>
    <property type="match status" value="1"/>
</dbReference>
<dbReference type="CDD" id="cd03139">
    <property type="entry name" value="GATase1_PfpI_2"/>
    <property type="match status" value="1"/>
</dbReference>
<proteinExistence type="predicted"/>
<dbReference type="InterPro" id="IPR002818">
    <property type="entry name" value="DJ-1/PfpI"/>
</dbReference>
<dbReference type="Proteomes" id="UP000053831">
    <property type="component" value="Unassembled WGS sequence"/>
</dbReference>
<dbReference type="Pfam" id="PF01965">
    <property type="entry name" value="DJ-1_PfpI"/>
    <property type="match status" value="1"/>
</dbReference>
<accession>A0A0M9VWU3</accession>
<evidence type="ECO:0000259" key="1">
    <source>
        <dbReference type="Pfam" id="PF01965"/>
    </source>
</evidence>